<dbReference type="CDD" id="cd07302">
    <property type="entry name" value="CHD"/>
    <property type="match status" value="1"/>
</dbReference>
<dbReference type="OrthoDB" id="9806735at2"/>
<feature type="transmembrane region" description="Helical" evidence="7">
    <location>
        <begin position="374"/>
        <end position="398"/>
    </location>
</feature>
<comment type="subcellular location">
    <subcellularLocation>
        <location evidence="1">Cell envelope</location>
    </subcellularLocation>
</comment>
<organism evidence="9 10">
    <name type="scientific">Sulfurimonas gotlandica (strain DSM 19862 / JCM 16533 / GD1)</name>
    <dbReference type="NCBI Taxonomy" id="929558"/>
    <lineage>
        <taxon>Bacteria</taxon>
        <taxon>Pseudomonadati</taxon>
        <taxon>Campylobacterota</taxon>
        <taxon>Epsilonproteobacteria</taxon>
        <taxon>Campylobacterales</taxon>
        <taxon>Sulfurimonadaceae</taxon>
        <taxon>Sulfurimonas</taxon>
    </lineage>
</organism>
<evidence type="ECO:0000259" key="8">
    <source>
        <dbReference type="PROSITE" id="PS50125"/>
    </source>
</evidence>
<dbReference type="InterPro" id="IPR050697">
    <property type="entry name" value="Adenylyl/Guanylyl_Cyclase_3/4"/>
</dbReference>
<dbReference type="InterPro" id="IPR029787">
    <property type="entry name" value="Nucleotide_cyclase"/>
</dbReference>
<keyword evidence="4 7" id="KW-0812">Transmembrane</keyword>
<name>B6BI15_SULGG</name>
<dbReference type="InterPro" id="IPR001054">
    <property type="entry name" value="A/G_cyclase"/>
</dbReference>
<dbReference type="RefSeq" id="WP_008335246.1">
    <property type="nucleotide sequence ID" value="NZ_DS995286.1"/>
</dbReference>
<dbReference type="GO" id="GO:0006171">
    <property type="term" value="P:cAMP biosynthetic process"/>
    <property type="evidence" value="ECO:0007669"/>
    <property type="project" value="TreeGrafter"/>
</dbReference>
<accession>H1FUL5</accession>
<keyword evidence="3" id="KW-1003">Cell membrane</keyword>
<evidence type="ECO:0000256" key="2">
    <source>
        <dbReference type="ARBA" id="ARBA00005381"/>
    </source>
</evidence>
<dbReference type="STRING" id="929558.SMGD1_1643"/>
<evidence type="ECO:0000256" key="7">
    <source>
        <dbReference type="SAM" id="Phobius"/>
    </source>
</evidence>
<comment type="similarity">
    <text evidence="2">Belongs to the adenylyl cyclase class-3 family.</text>
</comment>
<dbReference type="Proteomes" id="UP000006431">
    <property type="component" value="Unassembled WGS sequence"/>
</dbReference>
<comment type="caution">
    <text evidence="9">The sequence shown here is derived from an EMBL/GenBank/DDBJ whole genome shotgun (WGS) entry which is preliminary data.</text>
</comment>
<accession>B6BI15</accession>
<dbReference type="AlphaFoldDB" id="B6BI15"/>
<evidence type="ECO:0000256" key="1">
    <source>
        <dbReference type="ARBA" id="ARBA00004196"/>
    </source>
</evidence>
<dbReference type="GO" id="GO:0004016">
    <property type="term" value="F:adenylate cyclase activity"/>
    <property type="evidence" value="ECO:0007669"/>
    <property type="project" value="UniProtKB-ARBA"/>
</dbReference>
<protein>
    <submittedName>
        <fullName evidence="9">Adenylate cyclase/guanylate cyclase</fullName>
    </submittedName>
</protein>
<keyword evidence="10" id="KW-1185">Reference proteome</keyword>
<dbReference type="Pfam" id="PF05226">
    <property type="entry name" value="CHASE2"/>
    <property type="match status" value="1"/>
</dbReference>
<dbReference type="SMART" id="SM00044">
    <property type="entry name" value="CYCc"/>
    <property type="match status" value="1"/>
</dbReference>
<dbReference type="FunFam" id="3.30.70.1230:FF:000016">
    <property type="entry name" value="Adenylate/guanylate cyclase domain-containing protein"/>
    <property type="match status" value="1"/>
</dbReference>
<sequence length="619" mass="69158">MEFSYINFESIYKTTDDKITSFFLKSKKPEEASKHITIVDIDAKSIEKLGQWPFPRNLISDSITNLTNSGAGIIGFDIVFSNPDRLSPHAMAKHLDIEGNFTNNDLLLASTLEKTPTILGYFFDMSKQNEQLPPKHLANIIVQGSKNLESFNHAMGVVDNIPPLKNSAYSSGYFNLTNITSGVVDSAPLLINLNDKLYPSLVLEMVRIASSQKSIEVINSDLGVEGIKLGDLNLPTNRHTEIKLNFRGAGFSYKYLSFYDVLTNNFDPRDVNGKFILIGTSDIGLNDMVTTIYDPAIPGVEVHATTIDNILNGDFFYTPIDSYTYGILLIFFSSIVVGLVLYFLPASFSLVVFLASLGILIFTNYYLIFTKQIIIGFSAPLITLFFTTGFFALLSYYFENIQRKKIFNKLSSKVSNSVAKEILKHDEGILKVEKKEVTVLFSDIRDFTSLSEDIKDPIKLIGILNRYMSPMVESITEFNGTVDKFIGDAIMAYFNAPLPLKNHADMALKSALRQLERLDTLNIELKKEFNIELKIGIGINSGEAIVGEMGSSGRSDYTLIGDTVNVASRVESLTKEYGCKLLITQQTKDLLKDSYNIKKLDVLRVKGKKEETTIYEVIS</sequence>
<dbReference type="SUPFAM" id="SSF55073">
    <property type="entry name" value="Nucleotide cyclase"/>
    <property type="match status" value="1"/>
</dbReference>
<keyword evidence="6 7" id="KW-0472">Membrane</keyword>
<dbReference type="SMART" id="SM01080">
    <property type="entry name" value="CHASE2"/>
    <property type="match status" value="1"/>
</dbReference>
<feature type="transmembrane region" description="Helical" evidence="7">
    <location>
        <begin position="350"/>
        <end position="368"/>
    </location>
</feature>
<dbReference type="eggNOG" id="COG4252">
    <property type="taxonomic scope" value="Bacteria"/>
</dbReference>
<evidence type="ECO:0000313" key="9">
    <source>
        <dbReference type="EMBL" id="EHP30167.1"/>
    </source>
</evidence>
<dbReference type="PROSITE" id="PS50125">
    <property type="entry name" value="GUANYLATE_CYCLASE_2"/>
    <property type="match status" value="1"/>
</dbReference>
<gene>
    <name evidence="9" type="ORF">SMGD1_1643</name>
</gene>
<dbReference type="GO" id="GO:0030313">
    <property type="term" value="C:cell envelope"/>
    <property type="evidence" value="ECO:0007669"/>
    <property type="project" value="UniProtKB-SubCell"/>
</dbReference>
<dbReference type="InterPro" id="IPR007890">
    <property type="entry name" value="CHASE2"/>
</dbReference>
<evidence type="ECO:0000313" key="10">
    <source>
        <dbReference type="Proteomes" id="UP000006431"/>
    </source>
</evidence>
<keyword evidence="5 7" id="KW-1133">Transmembrane helix</keyword>
<dbReference type="Pfam" id="PF00211">
    <property type="entry name" value="Guanylate_cyc"/>
    <property type="match status" value="1"/>
</dbReference>
<feature type="domain" description="Guanylate cyclase" evidence="8">
    <location>
        <begin position="438"/>
        <end position="571"/>
    </location>
</feature>
<dbReference type="PANTHER" id="PTHR43081:SF1">
    <property type="entry name" value="ADENYLATE CYCLASE, TERMINAL-DIFFERENTIATION SPECIFIC"/>
    <property type="match status" value="1"/>
</dbReference>
<dbReference type="PANTHER" id="PTHR43081">
    <property type="entry name" value="ADENYLATE CYCLASE, TERMINAL-DIFFERENTIATION SPECIFIC-RELATED"/>
    <property type="match status" value="1"/>
</dbReference>
<evidence type="ECO:0000256" key="3">
    <source>
        <dbReference type="ARBA" id="ARBA00022475"/>
    </source>
</evidence>
<dbReference type="EMBL" id="AFRZ01000001">
    <property type="protein sequence ID" value="EHP30167.1"/>
    <property type="molecule type" value="Genomic_DNA"/>
</dbReference>
<evidence type="ECO:0000256" key="5">
    <source>
        <dbReference type="ARBA" id="ARBA00022989"/>
    </source>
</evidence>
<dbReference type="GO" id="GO:0035556">
    <property type="term" value="P:intracellular signal transduction"/>
    <property type="evidence" value="ECO:0007669"/>
    <property type="project" value="InterPro"/>
</dbReference>
<evidence type="ECO:0000256" key="4">
    <source>
        <dbReference type="ARBA" id="ARBA00022692"/>
    </source>
</evidence>
<dbReference type="PATRIC" id="fig|929558.5.peg.1634"/>
<feature type="transmembrane region" description="Helical" evidence="7">
    <location>
        <begin position="323"/>
        <end position="343"/>
    </location>
</feature>
<dbReference type="HOGENOM" id="CLU_000445_85_1_7"/>
<dbReference type="eggNOG" id="COG2114">
    <property type="taxonomic scope" value="Bacteria"/>
</dbReference>
<reference evidence="9 10" key="1">
    <citation type="journal article" date="2012" name="Proc. Natl. Acad. Sci. U.S.A.">
        <title>Genome and physiology of a model Epsilonproteobacterium responsible for sulfide detoxification in marine oxygen depletion zones.</title>
        <authorList>
            <person name="Grote J."/>
            <person name="Schott T."/>
            <person name="Bruckner C.G."/>
            <person name="Glockner F.O."/>
            <person name="Jost G."/>
            <person name="Teeling H."/>
            <person name="Labrenz M."/>
            <person name="Jurgens K."/>
        </authorList>
    </citation>
    <scope>NUCLEOTIDE SEQUENCE [LARGE SCALE GENOMIC DNA]</scope>
    <source>
        <strain evidence="9 10">GD1</strain>
    </source>
</reference>
<proteinExistence type="inferred from homology"/>
<dbReference type="Gene3D" id="3.30.70.1230">
    <property type="entry name" value="Nucleotide cyclase"/>
    <property type="match status" value="1"/>
</dbReference>
<evidence type="ECO:0000256" key="6">
    <source>
        <dbReference type="ARBA" id="ARBA00023136"/>
    </source>
</evidence>